<organism evidence="17 18">
    <name type="scientific">Cyclonatronum proteinivorum</name>
    <dbReference type="NCBI Taxonomy" id="1457365"/>
    <lineage>
        <taxon>Bacteria</taxon>
        <taxon>Pseudomonadati</taxon>
        <taxon>Balneolota</taxon>
        <taxon>Balneolia</taxon>
        <taxon>Balneolales</taxon>
        <taxon>Cyclonatronaceae</taxon>
        <taxon>Cyclonatronum</taxon>
    </lineage>
</organism>
<comment type="similarity">
    <text evidence="11 14">Belongs to the GARS family.</text>
</comment>
<dbReference type="GO" id="GO:0005524">
    <property type="term" value="F:ATP binding"/>
    <property type="evidence" value="ECO:0007669"/>
    <property type="project" value="UniProtKB-UniRule"/>
</dbReference>
<dbReference type="GO" id="GO:0006189">
    <property type="term" value="P:'de novo' IMP biosynthetic process"/>
    <property type="evidence" value="ECO:0007669"/>
    <property type="project" value="UniProtKB-UniRule"/>
</dbReference>
<dbReference type="InterPro" id="IPR011054">
    <property type="entry name" value="Rudment_hybrid_motif"/>
</dbReference>
<evidence type="ECO:0000256" key="9">
    <source>
        <dbReference type="ARBA" id="ARBA00022840"/>
    </source>
</evidence>
<dbReference type="HAMAP" id="MF_00138">
    <property type="entry name" value="GARS"/>
    <property type="match status" value="1"/>
</dbReference>
<evidence type="ECO:0000256" key="13">
    <source>
        <dbReference type="ARBA" id="ARBA00042864"/>
    </source>
</evidence>
<gene>
    <name evidence="14" type="primary">purD</name>
    <name evidence="17" type="ORF">CYPRO_2109</name>
</gene>
<evidence type="ECO:0000256" key="5">
    <source>
        <dbReference type="ARBA" id="ARBA00022598"/>
    </source>
</evidence>
<comment type="catalytic activity">
    <reaction evidence="14">
        <text>5-phospho-beta-D-ribosylamine + glycine + ATP = N(1)-(5-phospho-beta-D-ribosyl)glycinamide + ADP + phosphate + H(+)</text>
        <dbReference type="Rhea" id="RHEA:17453"/>
        <dbReference type="ChEBI" id="CHEBI:15378"/>
        <dbReference type="ChEBI" id="CHEBI:30616"/>
        <dbReference type="ChEBI" id="CHEBI:43474"/>
        <dbReference type="ChEBI" id="CHEBI:57305"/>
        <dbReference type="ChEBI" id="CHEBI:58681"/>
        <dbReference type="ChEBI" id="CHEBI:143788"/>
        <dbReference type="ChEBI" id="CHEBI:456216"/>
        <dbReference type="EC" id="6.3.4.13"/>
    </reaction>
</comment>
<evidence type="ECO:0000256" key="6">
    <source>
        <dbReference type="ARBA" id="ARBA00022723"/>
    </source>
</evidence>
<evidence type="ECO:0000256" key="10">
    <source>
        <dbReference type="ARBA" id="ARBA00023211"/>
    </source>
</evidence>
<dbReference type="InterPro" id="IPR020561">
    <property type="entry name" value="PRibGlycinamid_synth_ATP-grasp"/>
</dbReference>
<evidence type="ECO:0000256" key="12">
    <source>
        <dbReference type="ARBA" id="ARBA00042242"/>
    </source>
</evidence>
<dbReference type="PANTHER" id="PTHR43472">
    <property type="entry name" value="PHOSPHORIBOSYLAMINE--GLYCINE LIGASE"/>
    <property type="match status" value="1"/>
</dbReference>
<dbReference type="InterPro" id="IPR020562">
    <property type="entry name" value="PRibGlycinamide_synth_N"/>
</dbReference>
<comment type="pathway">
    <text evidence="3 14">Purine metabolism; IMP biosynthesis via de novo pathway; N(1)-(5-phospho-D-ribosyl)glycinamide from 5-phospho-alpha-D-ribose 1-diphosphate: step 2/2.</text>
</comment>
<keyword evidence="7 15" id="KW-0547">Nucleotide-binding</keyword>
<keyword evidence="9 15" id="KW-0067">ATP-binding</keyword>
<name>A0A345ULK6_9BACT</name>
<dbReference type="SMART" id="SM01209">
    <property type="entry name" value="GARS_A"/>
    <property type="match status" value="1"/>
</dbReference>
<comment type="cofactor">
    <cofactor evidence="2">
        <name>Mg(2+)</name>
        <dbReference type="ChEBI" id="CHEBI:18420"/>
    </cofactor>
</comment>
<dbReference type="InterPro" id="IPR000115">
    <property type="entry name" value="PRibGlycinamide_synth"/>
</dbReference>
<dbReference type="FunFam" id="3.90.600.10:FF:000001">
    <property type="entry name" value="Trifunctional purine biosynthetic protein adenosine-3"/>
    <property type="match status" value="1"/>
</dbReference>
<dbReference type="GO" id="GO:0009113">
    <property type="term" value="P:purine nucleobase biosynthetic process"/>
    <property type="evidence" value="ECO:0007669"/>
    <property type="project" value="InterPro"/>
</dbReference>
<dbReference type="GO" id="GO:0046872">
    <property type="term" value="F:metal ion binding"/>
    <property type="evidence" value="ECO:0007669"/>
    <property type="project" value="UniProtKB-KW"/>
</dbReference>
<evidence type="ECO:0000259" key="16">
    <source>
        <dbReference type="PROSITE" id="PS50975"/>
    </source>
</evidence>
<dbReference type="KEGG" id="cprv:CYPRO_2109"/>
<keyword evidence="8 14" id="KW-0658">Purine biosynthesis</keyword>
<proteinExistence type="inferred from homology"/>
<sequence>MADSNPGKINVLLIGSGGREHALAWALRKSDRTGQLFIAPGNPGTARCGTNVPLDTSNQEAVLAFIEDHQIGLTVVGPEQPLVEGIADFLSANGKLVFGPSQAAARLEGSKSFAKDIMKKYGVPTGDYLVFEGHEADAARAHITQNNSWPMVLKADGLAAGKGVFIPQNLEEALWSLDALVTDDLYGKSGTRLVIEEYLTGEEVSVFAICDGKNARILMHAQDHKRIGDGDTGLNTGGMGAYAPTRLLDDAGLAAVQEKIVEPMLHGMAAEGAPYVGVLYCGLMITPDGPKVIEFNCRFGDPECQVIMPALQSDFTDLLLAACEGRLDTYVPDIDMQQWYTCLVLASGGYPGSYEKGKVITGIPTESEQVQVFHAGTKTDAEGRLVTNGGRVLNVVAKGETLQDSIRLAYDAASLISFEGLYKRTDIGAKGLAKF</sequence>
<dbReference type="Pfam" id="PF02843">
    <property type="entry name" value="GARS_C"/>
    <property type="match status" value="1"/>
</dbReference>
<evidence type="ECO:0000313" key="17">
    <source>
        <dbReference type="EMBL" id="AXJ01358.1"/>
    </source>
</evidence>
<evidence type="ECO:0000256" key="4">
    <source>
        <dbReference type="ARBA" id="ARBA00013255"/>
    </source>
</evidence>
<evidence type="ECO:0000256" key="1">
    <source>
        <dbReference type="ARBA" id="ARBA00001936"/>
    </source>
</evidence>
<comment type="cofactor">
    <cofactor evidence="1">
        <name>Mn(2+)</name>
        <dbReference type="ChEBI" id="CHEBI:29035"/>
    </cofactor>
</comment>
<evidence type="ECO:0000256" key="15">
    <source>
        <dbReference type="PROSITE-ProRule" id="PRU00409"/>
    </source>
</evidence>
<dbReference type="Gene3D" id="3.30.470.20">
    <property type="entry name" value="ATP-grasp fold, B domain"/>
    <property type="match status" value="1"/>
</dbReference>
<dbReference type="Pfam" id="PF01071">
    <property type="entry name" value="GARS_A"/>
    <property type="match status" value="1"/>
</dbReference>
<dbReference type="Pfam" id="PF02844">
    <property type="entry name" value="GARS_N"/>
    <property type="match status" value="1"/>
</dbReference>
<dbReference type="EMBL" id="CP027806">
    <property type="protein sequence ID" value="AXJ01358.1"/>
    <property type="molecule type" value="Genomic_DNA"/>
</dbReference>
<dbReference type="Gene3D" id="3.40.50.20">
    <property type="match status" value="1"/>
</dbReference>
<dbReference type="InterPro" id="IPR011761">
    <property type="entry name" value="ATP-grasp"/>
</dbReference>
<dbReference type="SUPFAM" id="SSF56059">
    <property type="entry name" value="Glutathione synthetase ATP-binding domain-like"/>
    <property type="match status" value="1"/>
</dbReference>
<dbReference type="InterPro" id="IPR037123">
    <property type="entry name" value="PRibGlycinamide_synth_C_sf"/>
</dbReference>
<feature type="domain" description="ATP-grasp" evidence="16">
    <location>
        <begin position="115"/>
        <end position="324"/>
    </location>
</feature>
<dbReference type="SUPFAM" id="SSF51246">
    <property type="entry name" value="Rudiment single hybrid motif"/>
    <property type="match status" value="1"/>
</dbReference>
<keyword evidence="18" id="KW-1185">Reference proteome</keyword>
<evidence type="ECO:0000313" key="18">
    <source>
        <dbReference type="Proteomes" id="UP000254808"/>
    </source>
</evidence>
<keyword evidence="5 14" id="KW-0436">Ligase</keyword>
<dbReference type="InterPro" id="IPR020559">
    <property type="entry name" value="PRibGlycinamide_synth_CS"/>
</dbReference>
<dbReference type="EC" id="6.3.4.13" evidence="4 14"/>
<dbReference type="Gene3D" id="3.30.1490.20">
    <property type="entry name" value="ATP-grasp fold, A domain"/>
    <property type="match status" value="1"/>
</dbReference>
<keyword evidence="10" id="KW-0464">Manganese</keyword>
<keyword evidence="6" id="KW-0479">Metal-binding</keyword>
<dbReference type="GO" id="GO:0004637">
    <property type="term" value="F:phosphoribosylamine-glycine ligase activity"/>
    <property type="evidence" value="ECO:0007669"/>
    <property type="project" value="UniProtKB-UniRule"/>
</dbReference>
<reference evidence="17 18" key="1">
    <citation type="submission" date="2018-03" db="EMBL/GenBank/DDBJ databases">
        <title>Phenotypic and genomic properties of Cyclonatronum proteinivorum gen. nov., sp. nov., a haloalkaliphilic bacteroidete from soda lakes possessing Na+-translocating rhodopsin.</title>
        <authorList>
            <person name="Toshchakov S.V."/>
            <person name="Korzhenkov A."/>
            <person name="Samarov N.I."/>
            <person name="Kublanov I.V."/>
            <person name="Muntyan M.S."/>
            <person name="Sorokin D.Y."/>
        </authorList>
    </citation>
    <scope>NUCLEOTIDE SEQUENCE [LARGE SCALE GENOMIC DNA]</scope>
    <source>
        <strain evidence="17 18">Omega</strain>
    </source>
</reference>
<dbReference type="SMART" id="SM01210">
    <property type="entry name" value="GARS_C"/>
    <property type="match status" value="1"/>
</dbReference>
<dbReference type="PROSITE" id="PS50975">
    <property type="entry name" value="ATP_GRASP"/>
    <property type="match status" value="1"/>
</dbReference>
<dbReference type="SUPFAM" id="SSF52440">
    <property type="entry name" value="PreATP-grasp domain"/>
    <property type="match status" value="1"/>
</dbReference>
<evidence type="ECO:0000256" key="14">
    <source>
        <dbReference type="HAMAP-Rule" id="MF_00138"/>
    </source>
</evidence>
<evidence type="ECO:0000256" key="2">
    <source>
        <dbReference type="ARBA" id="ARBA00001946"/>
    </source>
</evidence>
<dbReference type="UniPathway" id="UPA00074">
    <property type="reaction ID" value="UER00125"/>
</dbReference>
<dbReference type="InterPro" id="IPR013815">
    <property type="entry name" value="ATP_grasp_subdomain_1"/>
</dbReference>
<dbReference type="RefSeq" id="WP_240644733.1">
    <property type="nucleotide sequence ID" value="NZ_CP027806.1"/>
</dbReference>
<evidence type="ECO:0000256" key="11">
    <source>
        <dbReference type="ARBA" id="ARBA00038345"/>
    </source>
</evidence>
<evidence type="ECO:0000256" key="3">
    <source>
        <dbReference type="ARBA" id="ARBA00005174"/>
    </source>
</evidence>
<dbReference type="Gene3D" id="3.90.600.10">
    <property type="entry name" value="Phosphoribosylglycinamide synthetase, C-terminal domain"/>
    <property type="match status" value="1"/>
</dbReference>
<dbReference type="FunFam" id="3.30.470.20:FF:000018">
    <property type="entry name" value="Trifunctional purine biosynthetic protein adenosine-3"/>
    <property type="match status" value="1"/>
</dbReference>
<dbReference type="PANTHER" id="PTHR43472:SF1">
    <property type="entry name" value="PHOSPHORIBOSYLAMINE--GLYCINE LIGASE, CHLOROPLASTIC"/>
    <property type="match status" value="1"/>
</dbReference>
<evidence type="ECO:0000256" key="7">
    <source>
        <dbReference type="ARBA" id="ARBA00022741"/>
    </source>
</evidence>
<protein>
    <recommendedName>
        <fullName evidence="4 14">Phosphoribosylamine--glycine ligase</fullName>
        <ecNumber evidence="4 14">6.3.4.13</ecNumber>
    </recommendedName>
    <alternativeName>
        <fullName evidence="14">GARS</fullName>
    </alternativeName>
    <alternativeName>
        <fullName evidence="12 14">Glycinamide ribonucleotide synthetase</fullName>
    </alternativeName>
    <alternativeName>
        <fullName evidence="13 14">Phosphoribosylglycinamide synthetase</fullName>
    </alternativeName>
</protein>
<dbReference type="AlphaFoldDB" id="A0A345ULK6"/>
<dbReference type="Proteomes" id="UP000254808">
    <property type="component" value="Chromosome"/>
</dbReference>
<dbReference type="InterPro" id="IPR016185">
    <property type="entry name" value="PreATP-grasp_dom_sf"/>
</dbReference>
<dbReference type="InterPro" id="IPR020560">
    <property type="entry name" value="PRibGlycinamide_synth_C-dom"/>
</dbReference>
<dbReference type="PROSITE" id="PS00184">
    <property type="entry name" value="GARS"/>
    <property type="match status" value="1"/>
</dbReference>
<evidence type="ECO:0000256" key="8">
    <source>
        <dbReference type="ARBA" id="ARBA00022755"/>
    </source>
</evidence>
<dbReference type="NCBIfam" id="TIGR00877">
    <property type="entry name" value="purD"/>
    <property type="match status" value="1"/>
</dbReference>
<accession>A0A345ULK6</accession>